<evidence type="ECO:0000313" key="3">
    <source>
        <dbReference type="EMBL" id="KAH8695958.1"/>
    </source>
</evidence>
<dbReference type="EMBL" id="JAJTJA010000007">
    <property type="protein sequence ID" value="KAH8695958.1"/>
    <property type="molecule type" value="Genomic_DNA"/>
</dbReference>
<feature type="compositionally biased region" description="Polar residues" evidence="1">
    <location>
        <begin position="57"/>
        <end position="72"/>
    </location>
</feature>
<feature type="compositionally biased region" description="Basic and acidic residues" evidence="1">
    <location>
        <begin position="316"/>
        <end position="334"/>
    </location>
</feature>
<dbReference type="GeneID" id="70239993"/>
<evidence type="ECO:0000256" key="2">
    <source>
        <dbReference type="SAM" id="Phobius"/>
    </source>
</evidence>
<gene>
    <name evidence="3" type="ORF">BGW36DRAFT_179095</name>
</gene>
<organism evidence="3 4">
    <name type="scientific">Talaromyces proteolyticus</name>
    <dbReference type="NCBI Taxonomy" id="1131652"/>
    <lineage>
        <taxon>Eukaryota</taxon>
        <taxon>Fungi</taxon>
        <taxon>Dikarya</taxon>
        <taxon>Ascomycota</taxon>
        <taxon>Pezizomycotina</taxon>
        <taxon>Eurotiomycetes</taxon>
        <taxon>Eurotiomycetidae</taxon>
        <taxon>Eurotiales</taxon>
        <taxon>Trichocomaceae</taxon>
        <taxon>Talaromyces</taxon>
        <taxon>Talaromyces sect. Bacilispori</taxon>
    </lineage>
</organism>
<proteinExistence type="predicted"/>
<evidence type="ECO:0000256" key="1">
    <source>
        <dbReference type="SAM" id="MobiDB-lite"/>
    </source>
</evidence>
<keyword evidence="2" id="KW-1133">Transmembrane helix</keyword>
<keyword evidence="2" id="KW-0812">Transmembrane</keyword>
<dbReference type="Proteomes" id="UP001201262">
    <property type="component" value="Unassembled WGS sequence"/>
</dbReference>
<dbReference type="AlphaFoldDB" id="A0AAD4KP33"/>
<feature type="region of interest" description="Disordered" evidence="1">
    <location>
        <begin position="53"/>
        <end position="72"/>
    </location>
</feature>
<accession>A0AAD4KP33</accession>
<reference evidence="3" key="1">
    <citation type="submission" date="2021-12" db="EMBL/GenBank/DDBJ databases">
        <title>Convergent genome expansion in fungi linked to evolution of root-endophyte symbiosis.</title>
        <authorList>
            <consortium name="DOE Joint Genome Institute"/>
            <person name="Ke Y.-H."/>
            <person name="Bonito G."/>
            <person name="Liao H.-L."/>
            <person name="Looney B."/>
            <person name="Rojas-Flechas A."/>
            <person name="Nash J."/>
            <person name="Hameed K."/>
            <person name="Schadt C."/>
            <person name="Martin F."/>
            <person name="Crous P.W."/>
            <person name="Miettinen O."/>
            <person name="Magnuson J.K."/>
            <person name="Labbe J."/>
            <person name="Jacobson D."/>
            <person name="Doktycz M.J."/>
            <person name="Veneault-Fourrey C."/>
            <person name="Kuo A."/>
            <person name="Mondo S."/>
            <person name="Calhoun S."/>
            <person name="Riley R."/>
            <person name="Ohm R."/>
            <person name="LaButti K."/>
            <person name="Andreopoulos B."/>
            <person name="Pangilinan J."/>
            <person name="Nolan M."/>
            <person name="Tritt A."/>
            <person name="Clum A."/>
            <person name="Lipzen A."/>
            <person name="Daum C."/>
            <person name="Barry K."/>
            <person name="Grigoriev I.V."/>
            <person name="Vilgalys R."/>
        </authorList>
    </citation>
    <scope>NUCLEOTIDE SEQUENCE</scope>
    <source>
        <strain evidence="3">PMI_201</strain>
    </source>
</reference>
<comment type="caution">
    <text evidence="3">The sequence shown here is derived from an EMBL/GenBank/DDBJ whole genome shotgun (WGS) entry which is preliminary data.</text>
</comment>
<protein>
    <submittedName>
        <fullName evidence="3">Uncharacterized protein</fullName>
    </submittedName>
</protein>
<feature type="transmembrane region" description="Helical" evidence="2">
    <location>
        <begin position="118"/>
        <end position="142"/>
    </location>
</feature>
<feature type="region of interest" description="Disordered" evidence="1">
    <location>
        <begin position="214"/>
        <end position="241"/>
    </location>
</feature>
<feature type="region of interest" description="Disordered" evidence="1">
    <location>
        <begin position="279"/>
        <end position="362"/>
    </location>
</feature>
<keyword evidence="2" id="KW-0472">Membrane</keyword>
<dbReference type="RefSeq" id="XP_046070896.1">
    <property type="nucleotide sequence ID" value="XM_046209706.1"/>
</dbReference>
<feature type="compositionally biased region" description="Polar residues" evidence="1">
    <location>
        <begin position="296"/>
        <end position="315"/>
    </location>
</feature>
<dbReference type="CDD" id="cd12087">
    <property type="entry name" value="TM_EGFR-like"/>
    <property type="match status" value="1"/>
</dbReference>
<sequence length="362" mass="38661">MASTIITFSGRRCTKFARTQFFTTEVLTSAATSAPSQSELEQLSTTPILQSGADALSTASPSSPSQTLDPTTATTVTSEIAGGYPITTTLPAANSSTINPFSTQTPATPTGDVESKKIIPAAIGGSLGAVAIIALFLLYIFLRRRKRRSVQLPTSPDTGEKTGGYGRSIKTSQFATGLTIPLQKMSTAISSSVAATTMFIGAAFSRLIDRMGAMPGLTGQSPNGTEPAENRISSPPRFPNQEIRHMPSTPIMSPRLNPFSDLLTNPDFDFPVRDPVRHSVSDGSISEYSRSDDSSNAISTSGSRVVSRQANSSQWRLDRAISTHSDPFDLERPPTIHSTIPTPKADQRFRTGYFPDATPKLP</sequence>
<name>A0AAD4KP33_9EURO</name>
<evidence type="ECO:0000313" key="4">
    <source>
        <dbReference type="Proteomes" id="UP001201262"/>
    </source>
</evidence>
<keyword evidence="4" id="KW-1185">Reference proteome</keyword>